<evidence type="ECO:0000256" key="1">
    <source>
        <dbReference type="SAM" id="MobiDB-lite"/>
    </source>
</evidence>
<sequence length="143" mass="15772">MEECRGIKNGQKYCTRGLEGHTTLGSISKKKTRTAAFAAVLNEQARQWNKNEQVEIQAIAHAYRKTSASSQMWAQVIGNQDRQDADAYLYEDEEENDDVDATTTADSIKPAEGSVFKSPVSQKRMLSVESAAITMIQQGARAA</sequence>
<name>A0AAD2FCP5_9STRA</name>
<evidence type="ECO:0000313" key="2">
    <source>
        <dbReference type="EMBL" id="CAJ1931716.1"/>
    </source>
</evidence>
<organism evidence="2 3">
    <name type="scientific">Cylindrotheca closterium</name>
    <dbReference type="NCBI Taxonomy" id="2856"/>
    <lineage>
        <taxon>Eukaryota</taxon>
        <taxon>Sar</taxon>
        <taxon>Stramenopiles</taxon>
        <taxon>Ochrophyta</taxon>
        <taxon>Bacillariophyta</taxon>
        <taxon>Bacillariophyceae</taxon>
        <taxon>Bacillariophycidae</taxon>
        <taxon>Bacillariales</taxon>
        <taxon>Bacillariaceae</taxon>
        <taxon>Cylindrotheca</taxon>
    </lineage>
</organism>
<comment type="caution">
    <text evidence="2">The sequence shown here is derived from an EMBL/GenBank/DDBJ whole genome shotgun (WGS) entry which is preliminary data.</text>
</comment>
<dbReference type="AlphaFoldDB" id="A0AAD2FCP5"/>
<accession>A0AAD2FCP5</accession>
<reference evidence="2" key="1">
    <citation type="submission" date="2023-08" db="EMBL/GenBank/DDBJ databases">
        <authorList>
            <person name="Audoor S."/>
            <person name="Bilcke G."/>
        </authorList>
    </citation>
    <scope>NUCLEOTIDE SEQUENCE</scope>
</reference>
<feature type="region of interest" description="Disordered" evidence="1">
    <location>
        <begin position="91"/>
        <end position="120"/>
    </location>
</feature>
<evidence type="ECO:0000313" key="3">
    <source>
        <dbReference type="Proteomes" id="UP001295423"/>
    </source>
</evidence>
<dbReference type="EMBL" id="CAKOGP040000174">
    <property type="protein sequence ID" value="CAJ1931716.1"/>
    <property type="molecule type" value="Genomic_DNA"/>
</dbReference>
<gene>
    <name evidence="2" type="ORF">CYCCA115_LOCUS2514</name>
</gene>
<feature type="compositionally biased region" description="Acidic residues" evidence="1">
    <location>
        <begin position="91"/>
        <end position="100"/>
    </location>
</feature>
<keyword evidence="3" id="KW-1185">Reference proteome</keyword>
<dbReference type="Proteomes" id="UP001295423">
    <property type="component" value="Unassembled WGS sequence"/>
</dbReference>
<protein>
    <submittedName>
        <fullName evidence="2">Uncharacterized protein</fullName>
    </submittedName>
</protein>
<proteinExistence type="predicted"/>